<sequence>MGNAQTLTDADTTIDHPQIRKISYADVIDALWLGLEDFRQKPSHYVFMCLIYPVVGIVILTWASGGNALQLVYPMMAGFALLGPFAAIGLYEISRRRELDMDASWRHAFEVLRAPSLRSILAVGGMLVVLFVVWMYAAQAIYQSIFGATAPASAAAFLGDVLTTPQGWALILVGNAAGFVFAVIALCISVVAFPLLLDRNIGAHVAVETSMRAVAANPLPMILWGLIVAVALLIASILFLIGLAIVMPILGHATWHLYRRVVEPAAGQERAA</sequence>
<evidence type="ECO:0000256" key="1">
    <source>
        <dbReference type="SAM" id="Phobius"/>
    </source>
</evidence>
<organism evidence="2 3">
    <name type="scientific">Hoeflea prorocentri</name>
    <dbReference type="NCBI Taxonomy" id="1922333"/>
    <lineage>
        <taxon>Bacteria</taxon>
        <taxon>Pseudomonadati</taxon>
        <taxon>Pseudomonadota</taxon>
        <taxon>Alphaproteobacteria</taxon>
        <taxon>Hyphomicrobiales</taxon>
        <taxon>Rhizobiaceae</taxon>
        <taxon>Hoeflea</taxon>
    </lineage>
</organism>
<dbReference type="Proteomes" id="UP001151234">
    <property type="component" value="Unassembled WGS sequence"/>
</dbReference>
<keyword evidence="3" id="KW-1185">Reference proteome</keyword>
<accession>A0A9X3ZGX0</accession>
<feature type="transmembrane region" description="Helical" evidence="1">
    <location>
        <begin position="221"/>
        <end position="250"/>
    </location>
</feature>
<protein>
    <submittedName>
        <fullName evidence="2">DUF2189 domain-containing protein</fullName>
    </submittedName>
</protein>
<dbReference type="Pfam" id="PF09955">
    <property type="entry name" value="DUF2189"/>
    <property type="match status" value="1"/>
</dbReference>
<name>A0A9X3ZGX0_9HYPH</name>
<proteinExistence type="predicted"/>
<keyword evidence="1" id="KW-0472">Membrane</keyword>
<feature type="transmembrane region" description="Helical" evidence="1">
    <location>
        <begin position="115"/>
        <end position="134"/>
    </location>
</feature>
<dbReference type="RefSeq" id="WP_267990456.1">
    <property type="nucleotide sequence ID" value="NZ_JAPJZI010000001.1"/>
</dbReference>
<evidence type="ECO:0000313" key="2">
    <source>
        <dbReference type="EMBL" id="MDA5399007.1"/>
    </source>
</evidence>
<feature type="transmembrane region" description="Helical" evidence="1">
    <location>
        <begin position="45"/>
        <end position="65"/>
    </location>
</feature>
<reference evidence="2" key="1">
    <citation type="submission" date="2022-11" db="EMBL/GenBank/DDBJ databases">
        <title>Draft genome sequence of Hoeflea poritis E7-10 and Hoeflea prorocentri PM5-8, separated from scleractinian coral Porites lutea and marine dinoflagellate.</title>
        <authorList>
            <person name="Zhang G."/>
            <person name="Wei Q."/>
            <person name="Cai L."/>
        </authorList>
    </citation>
    <scope>NUCLEOTIDE SEQUENCE</scope>
    <source>
        <strain evidence="2">PM5-8</strain>
    </source>
</reference>
<dbReference type="InterPro" id="IPR018692">
    <property type="entry name" value="DUF2189"/>
</dbReference>
<feature type="transmembrane region" description="Helical" evidence="1">
    <location>
        <begin position="170"/>
        <end position="197"/>
    </location>
</feature>
<feature type="transmembrane region" description="Helical" evidence="1">
    <location>
        <begin position="140"/>
        <end position="158"/>
    </location>
</feature>
<dbReference type="EMBL" id="JAPJZI010000001">
    <property type="protein sequence ID" value="MDA5399007.1"/>
    <property type="molecule type" value="Genomic_DNA"/>
</dbReference>
<gene>
    <name evidence="2" type="ORF">OQ273_10525</name>
</gene>
<keyword evidence="1" id="KW-0812">Transmembrane</keyword>
<keyword evidence="1" id="KW-1133">Transmembrane helix</keyword>
<comment type="caution">
    <text evidence="2">The sequence shown here is derived from an EMBL/GenBank/DDBJ whole genome shotgun (WGS) entry which is preliminary data.</text>
</comment>
<feature type="transmembrane region" description="Helical" evidence="1">
    <location>
        <begin position="71"/>
        <end position="94"/>
    </location>
</feature>
<evidence type="ECO:0000313" key="3">
    <source>
        <dbReference type="Proteomes" id="UP001151234"/>
    </source>
</evidence>
<dbReference type="AlphaFoldDB" id="A0A9X3ZGX0"/>